<reference evidence="3 4" key="1">
    <citation type="submission" date="2019-12" db="EMBL/GenBank/DDBJ databases">
        <authorList>
            <person name="Floudas D."/>
            <person name="Bentzer J."/>
            <person name="Ahren D."/>
            <person name="Johansson T."/>
            <person name="Persson P."/>
            <person name="Tunlid A."/>
        </authorList>
    </citation>
    <scope>NUCLEOTIDE SEQUENCE [LARGE SCALE GENOMIC DNA]</scope>
    <source>
        <strain evidence="3 4">CBS 102.39</strain>
    </source>
</reference>
<gene>
    <name evidence="3" type="ORF">D9613_002187</name>
</gene>
<dbReference type="AlphaFoldDB" id="A0A8H4R4X2"/>
<name>A0A8H4R4X2_9AGAR</name>
<evidence type="ECO:0000313" key="4">
    <source>
        <dbReference type="Proteomes" id="UP000521872"/>
    </source>
</evidence>
<accession>A0A8H4R4X2</accession>
<dbReference type="PROSITE" id="PS50007">
    <property type="entry name" value="PIPLC_X_DOMAIN"/>
    <property type="match status" value="1"/>
</dbReference>
<dbReference type="GO" id="GO:0006629">
    <property type="term" value="P:lipid metabolic process"/>
    <property type="evidence" value="ECO:0007669"/>
    <property type="project" value="InterPro"/>
</dbReference>
<keyword evidence="1" id="KW-0812">Transmembrane</keyword>
<dbReference type="InterPro" id="IPR017946">
    <property type="entry name" value="PLC-like_Pdiesterase_TIM-brl"/>
</dbReference>
<dbReference type="Proteomes" id="UP000521872">
    <property type="component" value="Unassembled WGS sequence"/>
</dbReference>
<dbReference type="InterPro" id="IPR051057">
    <property type="entry name" value="PI-PLC_domain"/>
</dbReference>
<keyword evidence="1" id="KW-0472">Membrane</keyword>
<evidence type="ECO:0000256" key="1">
    <source>
        <dbReference type="SAM" id="Phobius"/>
    </source>
</evidence>
<feature type="signal peptide" evidence="2">
    <location>
        <begin position="1"/>
        <end position="29"/>
    </location>
</feature>
<sequence>MHLSSFLRHSFAFVLASVALSAQAHPALSESTPASRTINRRATVCNGHAELCNRSFGNVTFVGAHDSYAIGVNNLAVNQDQSITQQLNDGIRMLQMQAHNQSGVIRLCHTSCGLYDGGTLEDYLKTVKQWLDSNPNEGSPSSPVRASHILNKLLVLSLLIVNIDNLPASSYGAVFKSAGLDTVSYAPPTAIVPASGWPTLGDLIDSGKRLLTFLDNGADLSSVPYLIDEFTNVWESAFNVIDPAFDCNVNRTKGDPTSQMFLINHFLDQLVLGQPVPFISQLNVTNAASGPGSLGAQVATCVQDHGRAPNFLLVDFYEYGGGSVFQVAADINGVSYSPSKPIATPLPTSSTASGAANSVSVTSTKLNGGVSQIFINHLYTAVAVSGSMFLGAILVL</sequence>
<organism evidence="3 4">
    <name type="scientific">Agrocybe pediades</name>
    <dbReference type="NCBI Taxonomy" id="84607"/>
    <lineage>
        <taxon>Eukaryota</taxon>
        <taxon>Fungi</taxon>
        <taxon>Dikarya</taxon>
        <taxon>Basidiomycota</taxon>
        <taxon>Agaricomycotina</taxon>
        <taxon>Agaricomycetes</taxon>
        <taxon>Agaricomycetidae</taxon>
        <taxon>Agaricales</taxon>
        <taxon>Agaricineae</taxon>
        <taxon>Strophariaceae</taxon>
        <taxon>Agrocybe</taxon>
    </lineage>
</organism>
<dbReference type="Pfam" id="PF26146">
    <property type="entry name" value="PI-PLC_X"/>
    <property type="match status" value="1"/>
</dbReference>
<keyword evidence="1" id="KW-1133">Transmembrane helix</keyword>
<dbReference type="PANTHER" id="PTHR13593">
    <property type="match status" value="1"/>
</dbReference>
<evidence type="ECO:0000256" key="2">
    <source>
        <dbReference type="SAM" id="SignalP"/>
    </source>
</evidence>
<dbReference type="GO" id="GO:0008081">
    <property type="term" value="F:phosphoric diester hydrolase activity"/>
    <property type="evidence" value="ECO:0007669"/>
    <property type="project" value="InterPro"/>
</dbReference>
<dbReference type="Gene3D" id="3.20.20.190">
    <property type="entry name" value="Phosphatidylinositol (PI) phosphodiesterase"/>
    <property type="match status" value="1"/>
</dbReference>
<dbReference type="EMBL" id="JAACJL010000001">
    <property type="protein sequence ID" value="KAF4622958.1"/>
    <property type="molecule type" value="Genomic_DNA"/>
</dbReference>
<feature type="chain" id="PRO_5034365454" description="PLC-like phosphodiesterase" evidence="2">
    <location>
        <begin position="30"/>
        <end position="396"/>
    </location>
</feature>
<evidence type="ECO:0000313" key="3">
    <source>
        <dbReference type="EMBL" id="KAF4622958.1"/>
    </source>
</evidence>
<feature type="transmembrane region" description="Helical" evidence="1">
    <location>
        <begin position="374"/>
        <end position="395"/>
    </location>
</feature>
<dbReference type="SUPFAM" id="SSF51695">
    <property type="entry name" value="PLC-like phosphodiesterases"/>
    <property type="match status" value="1"/>
</dbReference>
<dbReference type="PANTHER" id="PTHR13593:SF140">
    <property type="entry name" value="PLC-LIKE PHOSPHODIESTERASE"/>
    <property type="match status" value="1"/>
</dbReference>
<keyword evidence="4" id="KW-1185">Reference proteome</keyword>
<evidence type="ECO:0008006" key="5">
    <source>
        <dbReference type="Google" id="ProtNLM"/>
    </source>
</evidence>
<protein>
    <recommendedName>
        <fullName evidence="5">PLC-like phosphodiesterase</fullName>
    </recommendedName>
</protein>
<comment type="caution">
    <text evidence="3">The sequence shown here is derived from an EMBL/GenBank/DDBJ whole genome shotgun (WGS) entry which is preliminary data.</text>
</comment>
<proteinExistence type="predicted"/>
<keyword evidence="2" id="KW-0732">Signal</keyword>